<name>A0A511ZCT7_9BACL</name>
<protein>
    <submittedName>
        <fullName evidence="1">Uncharacterized protein</fullName>
    </submittedName>
</protein>
<dbReference type="AlphaFoldDB" id="A0A511ZCT7"/>
<dbReference type="OrthoDB" id="2863578at2"/>
<gene>
    <name evidence="1" type="ORF">SLU01_35530</name>
</gene>
<dbReference type="EMBL" id="BJYL01000070">
    <property type="protein sequence ID" value="GEN85241.1"/>
    <property type="molecule type" value="Genomic_DNA"/>
</dbReference>
<keyword evidence="2" id="KW-1185">Reference proteome</keyword>
<sequence>MAKDKKGRKKVHRIVVHGKTPEERFLELHGMTLAEWNEQQFKAKTGMTTEEWYIKKITSTTPFDFIKELYETVTEDDIKLVKDLQLLGLKDGVINVLLHYVAVFSRIGMVHELVREMGKNWRNENIVTVEKAIVFVREELKKYKESAET</sequence>
<accession>A0A511ZCT7</accession>
<evidence type="ECO:0000313" key="1">
    <source>
        <dbReference type="EMBL" id="GEN85241.1"/>
    </source>
</evidence>
<reference evidence="1 2" key="1">
    <citation type="submission" date="2019-07" db="EMBL/GenBank/DDBJ databases">
        <title>Whole genome shotgun sequence of Sporosarcina luteola NBRC 105378.</title>
        <authorList>
            <person name="Hosoyama A."/>
            <person name="Uohara A."/>
            <person name="Ohji S."/>
            <person name="Ichikawa N."/>
        </authorList>
    </citation>
    <scope>NUCLEOTIDE SEQUENCE [LARGE SCALE GENOMIC DNA]</scope>
    <source>
        <strain evidence="1 2">NBRC 105378</strain>
    </source>
</reference>
<proteinExistence type="predicted"/>
<comment type="caution">
    <text evidence="1">The sequence shown here is derived from an EMBL/GenBank/DDBJ whole genome shotgun (WGS) entry which is preliminary data.</text>
</comment>
<dbReference type="Proteomes" id="UP000321901">
    <property type="component" value="Unassembled WGS sequence"/>
</dbReference>
<dbReference type="RefSeq" id="WP_147060844.1">
    <property type="nucleotide sequence ID" value="NZ_BJYL01000070.1"/>
</dbReference>
<organism evidence="1 2">
    <name type="scientific">Sporosarcina luteola</name>
    <dbReference type="NCBI Taxonomy" id="582850"/>
    <lineage>
        <taxon>Bacteria</taxon>
        <taxon>Bacillati</taxon>
        <taxon>Bacillota</taxon>
        <taxon>Bacilli</taxon>
        <taxon>Bacillales</taxon>
        <taxon>Caryophanaceae</taxon>
        <taxon>Sporosarcina</taxon>
    </lineage>
</organism>
<evidence type="ECO:0000313" key="2">
    <source>
        <dbReference type="Proteomes" id="UP000321901"/>
    </source>
</evidence>